<dbReference type="EMBL" id="HBEZ01049454">
    <property type="protein sequence ID" value="CAD8651520.1"/>
    <property type="molecule type" value="Transcribed_RNA"/>
</dbReference>
<organism evidence="1">
    <name type="scientific">Cryptomonas curvata</name>
    <dbReference type="NCBI Taxonomy" id="233186"/>
    <lineage>
        <taxon>Eukaryota</taxon>
        <taxon>Cryptophyceae</taxon>
        <taxon>Cryptomonadales</taxon>
        <taxon>Cryptomonadaceae</taxon>
        <taxon>Cryptomonas</taxon>
    </lineage>
</organism>
<dbReference type="Pfam" id="PF14559">
    <property type="entry name" value="TPR_19"/>
    <property type="match status" value="1"/>
</dbReference>
<proteinExistence type="predicted"/>
<protein>
    <submittedName>
        <fullName evidence="1">Uncharacterized protein</fullName>
    </submittedName>
</protein>
<dbReference type="InterPro" id="IPR011990">
    <property type="entry name" value="TPR-like_helical_dom_sf"/>
</dbReference>
<dbReference type="Gene3D" id="1.25.40.10">
    <property type="entry name" value="Tetratricopeptide repeat domain"/>
    <property type="match status" value="1"/>
</dbReference>
<gene>
    <name evidence="1" type="ORF">CCUR1050_LOCUS27191</name>
</gene>
<dbReference type="Pfam" id="PF06979">
    <property type="entry name" value="TMEM70"/>
    <property type="match status" value="1"/>
</dbReference>
<dbReference type="PANTHER" id="PTHR13281">
    <property type="entry name" value="TRANSMEMBRANE PROTEIN 70, MITOCHONDRIAL"/>
    <property type="match status" value="1"/>
</dbReference>
<dbReference type="InterPro" id="IPR009724">
    <property type="entry name" value="TMEM70"/>
</dbReference>
<sequence length="387" mass="42402">MVFRARIVLWGVQVPVQNTCSFARNVRLAGHKYDDRRRFLSCAHRPSPTSLFSKNLTCIPHIYIRPGSRSKSTLSLGRVGGRGGQDNLGVWTTITLWQSGMRRPQPVEISHDARTIRGDEKTLQALHKSLQTSVPEVWTTLDDRGNHLLHWPAGTDSAVNKYLDLYRATAENTYLYEGAFATGVRRVKVLSLGTLLLSVTAGPVLLASGSVLQGVMGAAVMAFGTAATAAAHMVTTPYVLSLRRLADGSFQAETALITGTIKQTHFTRHEVLPSSRPFCTFSAKGHYFYVHKELFVGDDAQAMLCDLLGDAAAEQMYEEQLRKNPGDLDALFNYGRFLWKVRGDLEAAEVAFTKILAEDPSDREALAVLKAVQALKPAPPAAADPPP</sequence>
<dbReference type="GO" id="GO:0033615">
    <property type="term" value="P:mitochondrial proton-transporting ATP synthase complex assembly"/>
    <property type="evidence" value="ECO:0007669"/>
    <property type="project" value="TreeGrafter"/>
</dbReference>
<accession>A0A7S0QVI7</accession>
<dbReference type="AlphaFoldDB" id="A0A7S0QVI7"/>
<reference evidence="1" key="1">
    <citation type="submission" date="2021-01" db="EMBL/GenBank/DDBJ databases">
        <authorList>
            <person name="Corre E."/>
            <person name="Pelletier E."/>
            <person name="Niang G."/>
            <person name="Scheremetjew M."/>
            <person name="Finn R."/>
            <person name="Kale V."/>
            <person name="Holt S."/>
            <person name="Cochrane G."/>
            <person name="Meng A."/>
            <person name="Brown T."/>
            <person name="Cohen L."/>
        </authorList>
    </citation>
    <scope>NUCLEOTIDE SEQUENCE</scope>
    <source>
        <strain evidence="1">CCAP979/52</strain>
    </source>
</reference>
<dbReference type="GO" id="GO:0031966">
    <property type="term" value="C:mitochondrial membrane"/>
    <property type="evidence" value="ECO:0007669"/>
    <property type="project" value="TreeGrafter"/>
</dbReference>
<evidence type="ECO:0000313" key="1">
    <source>
        <dbReference type="EMBL" id="CAD8651520.1"/>
    </source>
</evidence>
<dbReference type="PANTHER" id="PTHR13281:SF0">
    <property type="entry name" value="TRANSMEMBRANE PROTEIN 70, MITOCHONDRIAL"/>
    <property type="match status" value="1"/>
</dbReference>
<name>A0A7S0QVI7_9CRYP</name>
<dbReference type="InterPro" id="IPR045325">
    <property type="entry name" value="TMEM70/TMEM186/TMEM223"/>
</dbReference>
<dbReference type="SUPFAM" id="SSF48452">
    <property type="entry name" value="TPR-like"/>
    <property type="match status" value="1"/>
</dbReference>